<keyword evidence="6 7" id="KW-0472">Membrane</keyword>
<evidence type="ECO:0000259" key="8">
    <source>
        <dbReference type="Pfam" id="PF00924"/>
    </source>
</evidence>
<dbReference type="Pfam" id="PF21088">
    <property type="entry name" value="MS_channel_1st"/>
    <property type="match status" value="1"/>
</dbReference>
<keyword evidence="3" id="KW-1003">Cell membrane</keyword>
<dbReference type="PANTHER" id="PTHR30347">
    <property type="entry name" value="POTASSIUM CHANNEL RELATED"/>
    <property type="match status" value="1"/>
</dbReference>
<feature type="transmembrane region" description="Helical" evidence="7">
    <location>
        <begin position="96"/>
        <end position="114"/>
    </location>
</feature>
<dbReference type="Proteomes" id="UP000008291">
    <property type="component" value="Chromosome"/>
</dbReference>
<proteinExistence type="inferred from homology"/>
<dbReference type="Gene3D" id="1.10.287.1260">
    <property type="match status" value="1"/>
</dbReference>
<dbReference type="InterPro" id="IPR052702">
    <property type="entry name" value="MscS-like_channel"/>
</dbReference>
<feature type="transmembrane region" description="Helical" evidence="7">
    <location>
        <begin position="18"/>
        <end position="38"/>
    </location>
</feature>
<dbReference type="InterPro" id="IPR049142">
    <property type="entry name" value="MS_channel_1st"/>
</dbReference>
<dbReference type="SUPFAM" id="SSF50182">
    <property type="entry name" value="Sm-like ribonucleoproteins"/>
    <property type="match status" value="1"/>
</dbReference>
<evidence type="ECO:0000259" key="9">
    <source>
        <dbReference type="Pfam" id="PF21082"/>
    </source>
</evidence>
<dbReference type="AlphaFoldDB" id="Q3SFQ8"/>
<dbReference type="Gene3D" id="2.30.30.60">
    <property type="match status" value="1"/>
</dbReference>
<dbReference type="PANTHER" id="PTHR30347:SF1">
    <property type="entry name" value="MECHANOSENSITIVE CHANNEL MSCK"/>
    <property type="match status" value="1"/>
</dbReference>
<keyword evidence="12" id="KW-1185">Reference proteome</keyword>
<evidence type="ECO:0000256" key="1">
    <source>
        <dbReference type="ARBA" id="ARBA00004651"/>
    </source>
</evidence>
<feature type="domain" description="Mechanosensitive ion channel transmembrane helices 2/3" evidence="10">
    <location>
        <begin position="210"/>
        <end position="249"/>
    </location>
</feature>
<protein>
    <submittedName>
        <fullName evidence="11">Conserved hypothetical transmembrane protein</fullName>
    </submittedName>
</protein>
<dbReference type="InterPro" id="IPR006685">
    <property type="entry name" value="MscS_channel_2nd"/>
</dbReference>
<dbReference type="Pfam" id="PF21082">
    <property type="entry name" value="MS_channel_3rd"/>
    <property type="match status" value="1"/>
</dbReference>
<feature type="domain" description="Mechanosensitive ion channel MscS C-terminal" evidence="9">
    <location>
        <begin position="325"/>
        <end position="410"/>
    </location>
</feature>
<comment type="subcellular location">
    <subcellularLocation>
        <location evidence="1">Cell membrane</location>
        <topology evidence="1">Multi-pass membrane protein</topology>
    </subcellularLocation>
</comment>
<dbReference type="SUPFAM" id="SSF82861">
    <property type="entry name" value="Mechanosensitive channel protein MscS (YggB), transmembrane region"/>
    <property type="match status" value="1"/>
</dbReference>
<dbReference type="HOGENOM" id="CLU_037945_9_0_4"/>
<keyword evidence="4 7" id="KW-0812">Transmembrane</keyword>
<reference evidence="11 12" key="1">
    <citation type="journal article" date="2006" name="J. Bacteriol.">
        <title>The genome sequence of the obligately chemolithoautotrophic, facultatively anaerobic bacterium Thiobacillus denitrificans.</title>
        <authorList>
            <person name="Beller H.R."/>
            <person name="Chain P.S."/>
            <person name="Letain T.E."/>
            <person name="Chakicherla A."/>
            <person name="Larimer F.W."/>
            <person name="Richardson P.M."/>
            <person name="Coleman M.A."/>
            <person name="Wood A.P."/>
            <person name="Kelly D.P."/>
        </authorList>
    </citation>
    <scope>NUCLEOTIDE SEQUENCE [LARGE SCALE GENOMIC DNA]</scope>
    <source>
        <strain evidence="11 12">ATCC 25259</strain>
    </source>
</reference>
<feature type="transmembrane region" description="Helical" evidence="7">
    <location>
        <begin position="164"/>
        <end position="188"/>
    </location>
</feature>
<keyword evidence="5 7" id="KW-1133">Transmembrane helix</keyword>
<dbReference type="InterPro" id="IPR011066">
    <property type="entry name" value="MscS_channel_C_sf"/>
</dbReference>
<dbReference type="RefSeq" id="WP_011313107.1">
    <property type="nucleotide sequence ID" value="NC_007404.1"/>
</dbReference>
<comment type="similarity">
    <text evidence="2">Belongs to the MscS (TC 1.A.23) family.</text>
</comment>
<dbReference type="Pfam" id="PF00924">
    <property type="entry name" value="MS_channel_2nd"/>
    <property type="match status" value="1"/>
</dbReference>
<feature type="transmembrane region" description="Helical" evidence="7">
    <location>
        <begin position="59"/>
        <end position="76"/>
    </location>
</feature>
<feature type="transmembrane region" description="Helical" evidence="7">
    <location>
        <begin position="200"/>
        <end position="224"/>
    </location>
</feature>
<evidence type="ECO:0000259" key="10">
    <source>
        <dbReference type="Pfam" id="PF21088"/>
    </source>
</evidence>
<dbReference type="InterPro" id="IPR011014">
    <property type="entry name" value="MscS_channel_TM-2"/>
</dbReference>
<feature type="transmembrane region" description="Helical" evidence="7">
    <location>
        <begin position="126"/>
        <end position="144"/>
    </location>
</feature>
<dbReference type="GO" id="GO:0005886">
    <property type="term" value="C:plasma membrane"/>
    <property type="evidence" value="ECO:0007669"/>
    <property type="project" value="UniProtKB-SubCell"/>
</dbReference>
<evidence type="ECO:0000256" key="6">
    <source>
        <dbReference type="ARBA" id="ARBA00023136"/>
    </source>
</evidence>
<evidence type="ECO:0000256" key="4">
    <source>
        <dbReference type="ARBA" id="ARBA00022692"/>
    </source>
</evidence>
<evidence type="ECO:0000313" key="11">
    <source>
        <dbReference type="EMBL" id="AAZ98548.1"/>
    </source>
</evidence>
<dbReference type="GO" id="GO:0008381">
    <property type="term" value="F:mechanosensitive monoatomic ion channel activity"/>
    <property type="evidence" value="ECO:0007669"/>
    <property type="project" value="UniProtKB-ARBA"/>
</dbReference>
<dbReference type="InterPro" id="IPR010920">
    <property type="entry name" value="LSM_dom_sf"/>
</dbReference>
<dbReference type="InterPro" id="IPR023408">
    <property type="entry name" value="MscS_beta-dom_sf"/>
</dbReference>
<name>Q3SFQ8_THIDA</name>
<dbReference type="Gene3D" id="3.30.70.100">
    <property type="match status" value="1"/>
</dbReference>
<evidence type="ECO:0000256" key="3">
    <source>
        <dbReference type="ARBA" id="ARBA00022475"/>
    </source>
</evidence>
<dbReference type="eggNOG" id="COG3264">
    <property type="taxonomic scope" value="Bacteria"/>
</dbReference>
<evidence type="ECO:0000256" key="7">
    <source>
        <dbReference type="SAM" id="Phobius"/>
    </source>
</evidence>
<evidence type="ECO:0000313" key="12">
    <source>
        <dbReference type="Proteomes" id="UP000008291"/>
    </source>
</evidence>
<gene>
    <name evidence="11" type="ordered locus">Tbd_2595</name>
</gene>
<feature type="domain" description="Mechanosensitive ion channel MscS" evidence="8">
    <location>
        <begin position="251"/>
        <end position="312"/>
    </location>
</feature>
<accession>Q3SFQ8</accession>
<organism evidence="11 12">
    <name type="scientific">Thiobacillus denitrificans (strain ATCC 25259 / T1)</name>
    <dbReference type="NCBI Taxonomy" id="292415"/>
    <lineage>
        <taxon>Bacteria</taxon>
        <taxon>Pseudomonadati</taxon>
        <taxon>Pseudomonadota</taxon>
        <taxon>Betaproteobacteria</taxon>
        <taxon>Nitrosomonadales</taxon>
        <taxon>Thiobacillaceae</taxon>
        <taxon>Thiobacillus</taxon>
    </lineage>
</organism>
<dbReference type="InterPro" id="IPR049278">
    <property type="entry name" value="MS_channel_C"/>
</dbReference>
<sequence length="422" mass="45816">MAKPVPVDSLLTRIASDGWGPVVLWQIGVLALCALAVWGAKRLSRRYFARVSAWPAPEAGRQVGAALLMLLALLLGRETAALWLPDTHLLDLAVPLVLALVAVRLVVYALRYIVPPPGLREFWERSASWLIWGAFALHITGILPRIHAAMEALSFQSGTHRFSLWLLLEAAGVIGVALVVALSLARLIESRLMGVAQMNLSLRIALAKAVRTLLLVLAVLVALPAVGIDLTVLSVFGGALGVGIGFGLQKVASNYVSGFIILLDRSVRIGDLVTVDNKHGEVREINTRYTLLRSLDGTESNVPNEMLITHTVVTHPLSKPAALQVTLPIPVPCGTDLEKAETLLLEAAREQNRVLVDDARYVPRVFLKEFADNGIVLELAVWVHDPSEGPDNLRSALNWAIWRRFRAGGVALERARPEAGSK</sequence>
<dbReference type="EMBL" id="CP000116">
    <property type="protein sequence ID" value="AAZ98548.1"/>
    <property type="molecule type" value="Genomic_DNA"/>
</dbReference>
<dbReference type="KEGG" id="tbd:Tbd_2595"/>
<dbReference type="STRING" id="292415.Tbd_2595"/>
<evidence type="ECO:0000256" key="5">
    <source>
        <dbReference type="ARBA" id="ARBA00022989"/>
    </source>
</evidence>
<dbReference type="OrthoDB" id="9809206at2"/>
<evidence type="ECO:0000256" key="2">
    <source>
        <dbReference type="ARBA" id="ARBA00008017"/>
    </source>
</evidence>
<dbReference type="SUPFAM" id="SSF82689">
    <property type="entry name" value="Mechanosensitive channel protein MscS (YggB), C-terminal domain"/>
    <property type="match status" value="1"/>
</dbReference>